<dbReference type="Pfam" id="PF23581">
    <property type="entry name" value="DUF7135"/>
    <property type="match status" value="1"/>
</dbReference>
<evidence type="ECO:0000256" key="1">
    <source>
        <dbReference type="SAM" id="MobiDB-lite"/>
    </source>
</evidence>
<feature type="compositionally biased region" description="Basic and acidic residues" evidence="1">
    <location>
        <begin position="1"/>
        <end position="10"/>
    </location>
</feature>
<sequence>MGGSHSREGLDLSDYSDEEDDDKSQSDEEEAVDDHKSSSSSSSAAVDDLDAKLKALKLKYSQTTHPNSVKLYLHTKTKWIISDKLTHYNFIKQIDDDDDEVSDGDENEAQYWYLTVGSKVRVRVRVSTDMQLKMFADQKRVDFVHTGVWAIRFFSDQDYRAFIDKFQSCLFENVYGLKPTDENKVKVYGKDFMGWAKPELADDT</sequence>
<feature type="non-terminal residue" evidence="3">
    <location>
        <position position="204"/>
    </location>
</feature>
<comment type="caution">
    <text evidence="3">The sequence shown here is derived from an EMBL/GenBank/DDBJ whole genome shotgun (WGS) entry which is preliminary data.</text>
</comment>
<accession>A0A699QHL4</accession>
<dbReference type="AlphaFoldDB" id="A0A699QHL4"/>
<dbReference type="PANTHER" id="PTHR31913">
    <property type="entry name" value="VACUOLAR IMPORT AND DEGRADATION PROTEIN 27"/>
    <property type="match status" value="1"/>
</dbReference>
<dbReference type="PANTHER" id="PTHR31913:SF7">
    <property type="entry name" value="DEM PROTEIN"/>
    <property type="match status" value="1"/>
</dbReference>
<evidence type="ECO:0000259" key="2">
    <source>
        <dbReference type="Pfam" id="PF23581"/>
    </source>
</evidence>
<feature type="domain" description="DUF7135" evidence="2">
    <location>
        <begin position="35"/>
        <end position="189"/>
    </location>
</feature>
<gene>
    <name evidence="3" type="ORF">Tci_844429</name>
</gene>
<dbReference type="InterPro" id="IPR040458">
    <property type="entry name" value="Vid27"/>
</dbReference>
<reference evidence="3" key="1">
    <citation type="journal article" date="2019" name="Sci. Rep.">
        <title>Draft genome of Tanacetum cinerariifolium, the natural source of mosquito coil.</title>
        <authorList>
            <person name="Yamashiro T."/>
            <person name="Shiraishi A."/>
            <person name="Satake H."/>
            <person name="Nakayama K."/>
        </authorList>
    </citation>
    <scope>NUCLEOTIDE SEQUENCE</scope>
</reference>
<protein>
    <recommendedName>
        <fullName evidence="2">DUF7135 domain-containing protein</fullName>
    </recommendedName>
</protein>
<feature type="compositionally biased region" description="Acidic residues" evidence="1">
    <location>
        <begin position="14"/>
        <end position="32"/>
    </location>
</feature>
<dbReference type="GO" id="GO:0005737">
    <property type="term" value="C:cytoplasm"/>
    <property type="evidence" value="ECO:0007669"/>
    <property type="project" value="TreeGrafter"/>
</dbReference>
<evidence type="ECO:0000313" key="3">
    <source>
        <dbReference type="EMBL" id="GFC72459.1"/>
    </source>
</evidence>
<dbReference type="EMBL" id="BKCJ011037947">
    <property type="protein sequence ID" value="GFC72459.1"/>
    <property type="molecule type" value="Genomic_DNA"/>
</dbReference>
<organism evidence="3">
    <name type="scientific">Tanacetum cinerariifolium</name>
    <name type="common">Dalmatian daisy</name>
    <name type="synonym">Chrysanthemum cinerariifolium</name>
    <dbReference type="NCBI Taxonomy" id="118510"/>
    <lineage>
        <taxon>Eukaryota</taxon>
        <taxon>Viridiplantae</taxon>
        <taxon>Streptophyta</taxon>
        <taxon>Embryophyta</taxon>
        <taxon>Tracheophyta</taxon>
        <taxon>Spermatophyta</taxon>
        <taxon>Magnoliopsida</taxon>
        <taxon>eudicotyledons</taxon>
        <taxon>Gunneridae</taxon>
        <taxon>Pentapetalae</taxon>
        <taxon>asterids</taxon>
        <taxon>campanulids</taxon>
        <taxon>Asterales</taxon>
        <taxon>Asteraceae</taxon>
        <taxon>Asteroideae</taxon>
        <taxon>Anthemideae</taxon>
        <taxon>Anthemidinae</taxon>
        <taxon>Tanacetum</taxon>
    </lineage>
</organism>
<proteinExistence type="predicted"/>
<name>A0A699QHL4_TANCI</name>
<feature type="region of interest" description="Disordered" evidence="1">
    <location>
        <begin position="1"/>
        <end position="44"/>
    </location>
</feature>
<dbReference type="GO" id="GO:0005634">
    <property type="term" value="C:nucleus"/>
    <property type="evidence" value="ECO:0007669"/>
    <property type="project" value="TreeGrafter"/>
</dbReference>
<dbReference type="InterPro" id="IPR055559">
    <property type="entry name" value="CYPRO4_DUF7135"/>
</dbReference>